<evidence type="ECO:0000313" key="3">
    <source>
        <dbReference type="Proteomes" id="UP000293360"/>
    </source>
</evidence>
<organism evidence="2 3">
    <name type="scientific">Monosporascus ibericus</name>
    <dbReference type="NCBI Taxonomy" id="155417"/>
    <lineage>
        <taxon>Eukaryota</taxon>
        <taxon>Fungi</taxon>
        <taxon>Dikarya</taxon>
        <taxon>Ascomycota</taxon>
        <taxon>Pezizomycotina</taxon>
        <taxon>Sordariomycetes</taxon>
        <taxon>Xylariomycetidae</taxon>
        <taxon>Xylariales</taxon>
        <taxon>Xylariales incertae sedis</taxon>
        <taxon>Monosporascus</taxon>
    </lineage>
</organism>
<feature type="domain" description="Prion-inhibition and propagation HeLo" evidence="1">
    <location>
        <begin position="7"/>
        <end position="207"/>
    </location>
</feature>
<reference evidence="2 3" key="1">
    <citation type="submission" date="2018-06" db="EMBL/GenBank/DDBJ databases">
        <title>Complete Genomes of Monosporascus.</title>
        <authorList>
            <person name="Robinson A.J."/>
            <person name="Natvig D.O."/>
        </authorList>
    </citation>
    <scope>NUCLEOTIDE SEQUENCE [LARGE SCALE GENOMIC DNA]</scope>
    <source>
        <strain evidence="2 3">CBS 110550</strain>
    </source>
</reference>
<dbReference type="AlphaFoldDB" id="A0A4V1XBN1"/>
<accession>A0A4V1XBN1</accession>
<sequence>MAEIVRLTLSVLGIPGLFKACIDNFDIVVRLREFSQEFEYLCAELAIHRTRLVLWVETFGIVRAGEGRGAVHYIRSLERPHVKPTVKSCLFQLCDLLGKADVVSDRYPSKDGNPREVANSKGVAVLRDTFERIRERINKNQNQKSVCKVTKWAVHDHAQLKELVQKIGALLDGLEKILEALGRSEAYQSQITKEIESISDKDSLSLLEGVGSSISAAPVLKAISDTASMRRVINLEVVFNGGLYVT</sequence>
<dbReference type="PANTHER" id="PTHR37542">
    <property type="entry name" value="HELO DOMAIN-CONTAINING PROTEIN-RELATED"/>
    <property type="match status" value="1"/>
</dbReference>
<protein>
    <recommendedName>
        <fullName evidence="1">Prion-inhibition and propagation HeLo domain-containing protein</fullName>
    </recommendedName>
</protein>
<keyword evidence="3" id="KW-1185">Reference proteome</keyword>
<dbReference type="InterPro" id="IPR029498">
    <property type="entry name" value="HeLo_dom"/>
</dbReference>
<dbReference type="STRING" id="155417.A0A4V1XBN1"/>
<dbReference type="InterPro" id="IPR038305">
    <property type="entry name" value="HeLo_sf"/>
</dbReference>
<dbReference type="OrthoDB" id="20872at2759"/>
<gene>
    <name evidence="2" type="ORF">DL764_002941</name>
</gene>
<dbReference type="PANTHER" id="PTHR37542:SF3">
    <property type="entry name" value="PRION-INHIBITION AND PROPAGATION HELO DOMAIN-CONTAINING PROTEIN"/>
    <property type="match status" value="1"/>
</dbReference>
<dbReference type="EMBL" id="QJNU01000115">
    <property type="protein sequence ID" value="RYP06829.1"/>
    <property type="molecule type" value="Genomic_DNA"/>
</dbReference>
<dbReference type="Gene3D" id="1.20.120.1020">
    <property type="entry name" value="Prion-inhibition and propagation, HeLo domain"/>
    <property type="match status" value="1"/>
</dbReference>
<proteinExistence type="predicted"/>
<evidence type="ECO:0000313" key="2">
    <source>
        <dbReference type="EMBL" id="RYP06829.1"/>
    </source>
</evidence>
<dbReference type="Pfam" id="PF14479">
    <property type="entry name" value="HeLo"/>
    <property type="match status" value="1"/>
</dbReference>
<evidence type="ECO:0000259" key="1">
    <source>
        <dbReference type="Pfam" id="PF14479"/>
    </source>
</evidence>
<name>A0A4V1XBN1_9PEZI</name>
<comment type="caution">
    <text evidence="2">The sequence shown here is derived from an EMBL/GenBank/DDBJ whole genome shotgun (WGS) entry which is preliminary data.</text>
</comment>
<dbReference type="Proteomes" id="UP000293360">
    <property type="component" value="Unassembled WGS sequence"/>
</dbReference>